<proteinExistence type="predicted"/>
<name>A0A1Y2DJ94_9PEZI</name>
<evidence type="ECO:0000313" key="2">
    <source>
        <dbReference type="Proteomes" id="UP000193689"/>
    </source>
</evidence>
<dbReference type="OrthoDB" id="4457643at2759"/>
<dbReference type="Proteomes" id="UP000193689">
    <property type="component" value="Unassembled WGS sequence"/>
</dbReference>
<dbReference type="InParanoid" id="A0A1Y2DJ94"/>
<accession>A0A1Y2DJ94</accession>
<sequence>MILACQALQSQPELNIRCAAQLYNVPRTTLFIEVMVALKTHVFLTWFDYIANRRFSLYVGLENRDSPRGVLLHAKVVKDL</sequence>
<gene>
    <name evidence="1" type="ORF">BCR38DRAFT_446144</name>
</gene>
<protein>
    <submittedName>
        <fullName evidence="1">Uncharacterized protein</fullName>
    </submittedName>
</protein>
<comment type="caution">
    <text evidence="1">The sequence shown here is derived from an EMBL/GenBank/DDBJ whole genome shotgun (WGS) entry which is preliminary data.</text>
</comment>
<reference evidence="1 2" key="1">
    <citation type="submission" date="2016-07" db="EMBL/GenBank/DDBJ databases">
        <title>Pervasive Adenine N6-methylation of Active Genes in Fungi.</title>
        <authorList>
            <consortium name="DOE Joint Genome Institute"/>
            <person name="Mondo S.J."/>
            <person name="Dannebaum R.O."/>
            <person name="Kuo R.C."/>
            <person name="Labutti K."/>
            <person name="Haridas S."/>
            <person name="Kuo A."/>
            <person name="Salamov A."/>
            <person name="Ahrendt S.R."/>
            <person name="Lipzen A."/>
            <person name="Sullivan W."/>
            <person name="Andreopoulos W.B."/>
            <person name="Clum A."/>
            <person name="Lindquist E."/>
            <person name="Daum C."/>
            <person name="Ramamoorthy G.K."/>
            <person name="Gryganskyi A."/>
            <person name="Culley D."/>
            <person name="Magnuson J.K."/>
            <person name="James T.Y."/>
            <person name="O'Malley M.A."/>
            <person name="Stajich J.E."/>
            <person name="Spatafora J.W."/>
            <person name="Visel A."/>
            <person name="Grigoriev I.V."/>
        </authorList>
    </citation>
    <scope>NUCLEOTIDE SEQUENCE [LARGE SCALE GENOMIC DNA]</scope>
    <source>
        <strain evidence="1 2">CBS 129021</strain>
    </source>
</reference>
<organism evidence="1 2">
    <name type="scientific">Pseudomassariella vexata</name>
    <dbReference type="NCBI Taxonomy" id="1141098"/>
    <lineage>
        <taxon>Eukaryota</taxon>
        <taxon>Fungi</taxon>
        <taxon>Dikarya</taxon>
        <taxon>Ascomycota</taxon>
        <taxon>Pezizomycotina</taxon>
        <taxon>Sordariomycetes</taxon>
        <taxon>Xylariomycetidae</taxon>
        <taxon>Amphisphaeriales</taxon>
        <taxon>Pseudomassariaceae</taxon>
        <taxon>Pseudomassariella</taxon>
    </lineage>
</organism>
<dbReference type="EMBL" id="MCFJ01000014">
    <property type="protein sequence ID" value="ORY59282.1"/>
    <property type="molecule type" value="Genomic_DNA"/>
</dbReference>
<dbReference type="RefSeq" id="XP_040711976.1">
    <property type="nucleotide sequence ID" value="XM_040861071.1"/>
</dbReference>
<dbReference type="GeneID" id="63777283"/>
<dbReference type="AlphaFoldDB" id="A0A1Y2DJ94"/>
<keyword evidence="2" id="KW-1185">Reference proteome</keyword>
<evidence type="ECO:0000313" key="1">
    <source>
        <dbReference type="EMBL" id="ORY59282.1"/>
    </source>
</evidence>